<protein>
    <submittedName>
        <fullName evidence="6">Dehydrogenase</fullName>
    </submittedName>
</protein>
<reference evidence="6 7" key="1">
    <citation type="submission" date="2023-08" db="EMBL/GenBank/DDBJ databases">
        <title>Functional and genomic diversity of the sorghum phyllosphere microbiome.</title>
        <authorList>
            <person name="Shade A."/>
        </authorList>
    </citation>
    <scope>NUCLEOTIDE SEQUENCE [LARGE SCALE GENOMIC DNA]</scope>
    <source>
        <strain evidence="6 7">SORGH_AS_0919</strain>
    </source>
</reference>
<dbReference type="InterPro" id="IPR050463">
    <property type="entry name" value="Gfo/Idh/MocA_oxidrdct_glycsds"/>
</dbReference>
<gene>
    <name evidence="6" type="ORF">QE367_001169</name>
</gene>
<evidence type="ECO:0000256" key="3">
    <source>
        <dbReference type="SAM" id="MobiDB-lite"/>
    </source>
</evidence>
<comment type="caution">
    <text evidence="6">The sequence shown here is derived from an EMBL/GenBank/DDBJ whole genome shotgun (WGS) entry which is preliminary data.</text>
</comment>
<dbReference type="SUPFAM" id="SSF55347">
    <property type="entry name" value="Glyceraldehyde-3-phosphate dehydrogenase-like, C-terminal domain"/>
    <property type="match status" value="1"/>
</dbReference>
<dbReference type="InterPro" id="IPR000683">
    <property type="entry name" value="Gfo/Idh/MocA-like_OxRdtase_N"/>
</dbReference>
<dbReference type="InterPro" id="IPR036291">
    <property type="entry name" value="NAD(P)-bd_dom_sf"/>
</dbReference>
<evidence type="ECO:0000256" key="2">
    <source>
        <dbReference type="ARBA" id="ARBA00023027"/>
    </source>
</evidence>
<evidence type="ECO:0000259" key="4">
    <source>
        <dbReference type="Pfam" id="PF01408"/>
    </source>
</evidence>
<dbReference type="Proteomes" id="UP001260188">
    <property type="component" value="Unassembled WGS sequence"/>
</dbReference>
<evidence type="ECO:0000313" key="7">
    <source>
        <dbReference type="Proteomes" id="UP001260188"/>
    </source>
</evidence>
<dbReference type="Gene3D" id="3.30.360.10">
    <property type="entry name" value="Dihydrodipicolinate Reductase, domain 2"/>
    <property type="match status" value="1"/>
</dbReference>
<dbReference type="Pfam" id="PF22725">
    <property type="entry name" value="GFO_IDH_MocA_C3"/>
    <property type="match status" value="1"/>
</dbReference>
<evidence type="ECO:0000259" key="5">
    <source>
        <dbReference type="Pfam" id="PF22725"/>
    </source>
</evidence>
<keyword evidence="7" id="KW-1185">Reference proteome</keyword>
<feature type="domain" description="Gfo/Idh/MocA-like oxidoreductase N-terminal" evidence="4">
    <location>
        <begin position="7"/>
        <end position="108"/>
    </location>
</feature>
<dbReference type="InterPro" id="IPR055170">
    <property type="entry name" value="GFO_IDH_MocA-like_dom"/>
</dbReference>
<dbReference type="Gene3D" id="3.40.50.720">
    <property type="entry name" value="NAD(P)-binding Rossmann-like Domain"/>
    <property type="match status" value="1"/>
</dbReference>
<dbReference type="SUPFAM" id="SSF51735">
    <property type="entry name" value="NAD(P)-binding Rossmann-fold domains"/>
    <property type="match status" value="1"/>
</dbReference>
<feature type="domain" description="GFO/IDH/MocA-like oxidoreductase" evidence="5">
    <location>
        <begin position="129"/>
        <end position="263"/>
    </location>
</feature>
<dbReference type="PANTHER" id="PTHR43818">
    <property type="entry name" value="BCDNA.GH03377"/>
    <property type="match status" value="1"/>
</dbReference>
<keyword evidence="2" id="KW-0520">NAD</keyword>
<sequence>MGEPHGIGVVGLGVISGQYLETLGEHPAVRIAATADLDADRARSVAERFPGARALSVAELVADPAVQTVVNLTIPAAHGEVARAALAAGKNVYGEKPLAATFDEALGVMAGANGAWVGGAPDTVLGSGVQTARAVVDAGEIGRPIAAVATWLSSGHEAWHPHPDFYYREGGGPLYDMGPYYLTALFHLLGPVVRVSGASSRSRDERTIGSGPRAGERIPVEIDTHVTGVLEHAGGALSTVTFSFDAAATHAAPIEVHGESASLTLPDPNFFDGEVTMRRPRAAEWTAIAPRAGYRGAGRGIGVLDVVRGGAGAGRASGEVALHVLEIMSALTRSAREGRRITLTTTAERPPLVPLTEHEHWRTT</sequence>
<feature type="region of interest" description="Disordered" evidence="3">
    <location>
        <begin position="343"/>
        <end position="364"/>
    </location>
</feature>
<keyword evidence="1" id="KW-0560">Oxidoreductase</keyword>
<name>A0ABU1HZW8_9MICO</name>
<evidence type="ECO:0000256" key="1">
    <source>
        <dbReference type="ARBA" id="ARBA00023002"/>
    </source>
</evidence>
<evidence type="ECO:0000313" key="6">
    <source>
        <dbReference type="EMBL" id="MDR6166965.1"/>
    </source>
</evidence>
<organism evidence="6 7">
    <name type="scientific">Microbacterium paludicola</name>
    <dbReference type="NCBI Taxonomy" id="300019"/>
    <lineage>
        <taxon>Bacteria</taxon>
        <taxon>Bacillati</taxon>
        <taxon>Actinomycetota</taxon>
        <taxon>Actinomycetes</taxon>
        <taxon>Micrococcales</taxon>
        <taxon>Microbacteriaceae</taxon>
        <taxon>Microbacterium</taxon>
    </lineage>
</organism>
<dbReference type="Pfam" id="PF01408">
    <property type="entry name" value="GFO_IDH_MocA"/>
    <property type="match status" value="1"/>
</dbReference>
<dbReference type="PANTHER" id="PTHR43818:SF11">
    <property type="entry name" value="BCDNA.GH03377"/>
    <property type="match status" value="1"/>
</dbReference>
<accession>A0ABU1HZW8</accession>
<dbReference type="EMBL" id="JAVIZA010000001">
    <property type="protein sequence ID" value="MDR6166965.1"/>
    <property type="molecule type" value="Genomic_DNA"/>
</dbReference>
<dbReference type="RefSeq" id="WP_064955075.1">
    <property type="nucleotide sequence ID" value="NZ_JAVIZA010000001.1"/>
</dbReference>
<proteinExistence type="predicted"/>